<accession>A0A817MLI0</accession>
<dbReference type="Gene3D" id="3.40.50.10140">
    <property type="entry name" value="Toll/interleukin-1 receptor homology (TIR) domain"/>
    <property type="match status" value="1"/>
</dbReference>
<dbReference type="EMBL" id="CAJNXB010000421">
    <property type="protein sequence ID" value="CAF3050461.1"/>
    <property type="molecule type" value="Genomic_DNA"/>
</dbReference>
<sequence length="1113" mass="126007">MANFGYPTPNYLPQNVAQHEQSSKKSTSRPAQADDIEAVEHKKEDENLREKRFLGAPIISKSSTSGHFGSTSPFFAEIKRCLNLKLDGVPSKNPTLIPMMVEKAAEGIIEEGKQIGKERRAEKIASALREKKDAGMEEVWKQCVYLYTSENFLYESLNSMMKSVGDKEQEKIWKNKVPILGPFCLLLMDNPFKKETNEKNIIYRGANMVAEQIGQYEEMAKDKNSYKSFQVYTSCTRSRKKAKALGNTLFIMEVLTGSVIDLSPYSKYPKEEEELIPPGVCFHVKSAEFDRKKNRYTINLELQKKISILEKAAIPVALSTVAKKHIFFAYAKDDESGAPIVKKLKDHFIQRRFRVYHPRQNEDVNTKIADGIEKAAAVLVFPSLALETSKPGLKLLNYADQTKTPIINIKICEDFQPMAWLGAILAPAKSCSTDFDEVIQTMISMGIKTGDLVLERGEKNEPQPIQEYLFQGETNSGNLKASYYQSDKEFPMKFKFLGLKDRKVFGQGDDKDGVFTLAGEYKIENMLGVIEMKKEYVGKPPVTYKGNMLFQELNCTIEGQWKMDDVSDKFVMHLTLPKSYTTHMETMAPPKISRKQGTKVMISYCPCQVDLAQKITKGLIAKGIPAVCPPMNVREMIKTAVQKARVVVPLMSKAYEASNTAKHVLSYVDEAGIPIVPVKAQNPYSQSGWLGVICAGALWTQMTNANEFEKTLDDLIKQLQPYMIDCDNQEEQNNVLVDEEFIEGYYMESGEEIPFDFDMFSLINGYIAGEGEDDVGSFVINGEYYSSSDTEDLKFEFEKQYIEKYSIQYFGIITEEDSVLFFDGRWSRGDLSDIFHLEAPIFEPTESEKFHIMLSYNWSHQQKVKKIANKLKEKKIPIWFDIDGDMKGNINSAMANGVEGAAMIISFNTVAYSKSINCQKEFTYATQLKKTILPVLLENEKSFQDTWLGKAIESLEKVNMENESEFDSSFDVILQHIEKACEEKVKEDDDETEVITRFEGGAVHGEYYERDQSFDMTFDFFSLIEGSVAGQGSSNDIAFTITGDYDNEGNVSFTKQYVGKHAVEYEGILHCDEFGGFKIEGKWYTNNATGDFYVESIDDTNDDTNDDTTSNTS</sequence>
<dbReference type="Gene3D" id="3.90.176.10">
    <property type="entry name" value="Toxin ADP-ribosyltransferase, Chain A, domain 1"/>
    <property type="match status" value="1"/>
</dbReference>
<dbReference type="Pfam" id="PF01129">
    <property type="entry name" value="ART"/>
    <property type="match status" value="1"/>
</dbReference>
<dbReference type="GO" id="GO:0106274">
    <property type="term" value="F:NAD+-protein-arginine ADP-ribosyltransferase activity"/>
    <property type="evidence" value="ECO:0007669"/>
    <property type="project" value="UniProtKB-EC"/>
</dbReference>
<reference evidence="9" key="1">
    <citation type="submission" date="2021-02" db="EMBL/GenBank/DDBJ databases">
        <authorList>
            <person name="Nowell W R."/>
        </authorList>
    </citation>
    <scope>NUCLEOTIDE SEQUENCE</scope>
</reference>
<feature type="compositionally biased region" description="Polar residues" evidence="7">
    <location>
        <begin position="11"/>
        <end position="30"/>
    </location>
</feature>
<evidence type="ECO:0000256" key="2">
    <source>
        <dbReference type="ARBA" id="ARBA00022676"/>
    </source>
</evidence>
<evidence type="ECO:0000256" key="7">
    <source>
        <dbReference type="SAM" id="MobiDB-lite"/>
    </source>
</evidence>
<keyword evidence="2 6" id="KW-0328">Glycosyltransferase</keyword>
<evidence type="ECO:0000256" key="3">
    <source>
        <dbReference type="ARBA" id="ARBA00022679"/>
    </source>
</evidence>
<dbReference type="InterPro" id="IPR000157">
    <property type="entry name" value="TIR_dom"/>
</dbReference>
<feature type="domain" description="TIR" evidence="8">
    <location>
        <begin position="600"/>
        <end position="715"/>
    </location>
</feature>
<dbReference type="InterPro" id="IPR000768">
    <property type="entry name" value="ART"/>
</dbReference>
<keyword evidence="6" id="KW-0520">NAD</keyword>
<comment type="catalytic activity">
    <reaction evidence="5 6">
        <text>L-arginyl-[protein] + NAD(+) = N(omega)-(ADP-D-ribosyl)-L-arginyl-[protein] + nicotinamide + H(+)</text>
        <dbReference type="Rhea" id="RHEA:19149"/>
        <dbReference type="Rhea" id="RHEA-COMP:10532"/>
        <dbReference type="Rhea" id="RHEA-COMP:15087"/>
        <dbReference type="ChEBI" id="CHEBI:15378"/>
        <dbReference type="ChEBI" id="CHEBI:17154"/>
        <dbReference type="ChEBI" id="CHEBI:29965"/>
        <dbReference type="ChEBI" id="CHEBI:57540"/>
        <dbReference type="ChEBI" id="CHEBI:142554"/>
        <dbReference type="EC" id="2.4.2.31"/>
    </reaction>
</comment>
<comment type="similarity">
    <text evidence="1 6">Belongs to the Arg-specific ADP-ribosyltransferase family.</text>
</comment>
<name>A0A817MLI0_9BILA</name>
<dbReference type="Pfam" id="PF13676">
    <property type="entry name" value="TIR_2"/>
    <property type="match status" value="2"/>
</dbReference>
<dbReference type="Proteomes" id="UP000663825">
    <property type="component" value="Unassembled WGS sequence"/>
</dbReference>
<dbReference type="PROSITE" id="PS51996">
    <property type="entry name" value="TR_MART"/>
    <property type="match status" value="1"/>
</dbReference>
<dbReference type="SUPFAM" id="SSF52200">
    <property type="entry name" value="Toll/Interleukin receptor TIR domain"/>
    <property type="match status" value="1"/>
</dbReference>
<dbReference type="PANTHER" id="PTHR46270:SF2">
    <property type="entry name" value="TIR DOMAIN-CONTAINING PROTEIN"/>
    <property type="match status" value="1"/>
</dbReference>
<dbReference type="GO" id="GO:0016779">
    <property type="term" value="F:nucleotidyltransferase activity"/>
    <property type="evidence" value="ECO:0007669"/>
    <property type="project" value="UniProtKB-KW"/>
</dbReference>
<evidence type="ECO:0000259" key="8">
    <source>
        <dbReference type="Pfam" id="PF13676"/>
    </source>
</evidence>
<comment type="caution">
    <text evidence="9">The sequence shown here is derived from an EMBL/GenBank/DDBJ whole genome shotgun (WGS) entry which is preliminary data.</text>
</comment>
<keyword evidence="4" id="KW-0548">Nucleotidyltransferase</keyword>
<dbReference type="AlphaFoldDB" id="A0A817MLI0"/>
<evidence type="ECO:0000256" key="5">
    <source>
        <dbReference type="ARBA" id="ARBA00047597"/>
    </source>
</evidence>
<dbReference type="OrthoDB" id="9988476at2759"/>
<evidence type="ECO:0000256" key="4">
    <source>
        <dbReference type="ARBA" id="ARBA00022695"/>
    </source>
</evidence>
<dbReference type="PANTHER" id="PTHR46270">
    <property type="entry name" value="ARMADILLO-TYPE FOLD-RELATED"/>
    <property type="match status" value="1"/>
</dbReference>
<dbReference type="SUPFAM" id="SSF56399">
    <property type="entry name" value="ADP-ribosylation"/>
    <property type="match status" value="1"/>
</dbReference>
<keyword evidence="3 6" id="KW-0808">Transferase</keyword>
<keyword evidence="6" id="KW-0521">NADP</keyword>
<feature type="region of interest" description="Disordered" evidence="7">
    <location>
        <begin position="1"/>
        <end position="45"/>
    </location>
</feature>
<evidence type="ECO:0000313" key="9">
    <source>
        <dbReference type="EMBL" id="CAF3050461.1"/>
    </source>
</evidence>
<gene>
    <name evidence="9" type="ORF">TIS948_LOCUS3991</name>
</gene>
<organism evidence="9 10">
    <name type="scientific">Rotaria socialis</name>
    <dbReference type="NCBI Taxonomy" id="392032"/>
    <lineage>
        <taxon>Eukaryota</taxon>
        <taxon>Metazoa</taxon>
        <taxon>Spiralia</taxon>
        <taxon>Gnathifera</taxon>
        <taxon>Rotifera</taxon>
        <taxon>Eurotatoria</taxon>
        <taxon>Bdelloidea</taxon>
        <taxon>Philodinida</taxon>
        <taxon>Philodinidae</taxon>
        <taxon>Rotaria</taxon>
    </lineage>
</organism>
<dbReference type="GO" id="GO:0007165">
    <property type="term" value="P:signal transduction"/>
    <property type="evidence" value="ECO:0007669"/>
    <property type="project" value="InterPro"/>
</dbReference>
<feature type="domain" description="TIR" evidence="8">
    <location>
        <begin position="852"/>
        <end position="970"/>
    </location>
</feature>
<evidence type="ECO:0000256" key="6">
    <source>
        <dbReference type="RuleBase" id="RU361228"/>
    </source>
</evidence>
<proteinExistence type="inferred from homology"/>
<evidence type="ECO:0000313" key="10">
    <source>
        <dbReference type="Proteomes" id="UP000663825"/>
    </source>
</evidence>
<dbReference type="InterPro" id="IPR035897">
    <property type="entry name" value="Toll_tir_struct_dom_sf"/>
</dbReference>
<protein>
    <recommendedName>
        <fullName evidence="6">NAD(P)(+)--arginine ADP-ribosyltransferase</fullName>
        <ecNumber evidence="6">2.4.2.31</ecNumber>
    </recommendedName>
    <alternativeName>
        <fullName evidence="6">Mono(ADP-ribosyl)transferase</fullName>
    </alternativeName>
</protein>
<evidence type="ECO:0000256" key="1">
    <source>
        <dbReference type="ARBA" id="ARBA00009558"/>
    </source>
</evidence>
<dbReference type="EC" id="2.4.2.31" evidence="6"/>